<sequence>MAARGPGRPRFGIPCYVCGERRNIQQMRHIHGDHATEEVREISIFRRHEFNADPLVINNETRICFRCSNSIRDEIAILQANPMAMRVNGLKQTRNNTCFLCNAVGDLHRLSIECKVEVFIQCNIFFPETVRSCAQHLDRRGHLLLILLADLQSINRPYIIPGQYLQRLMQAMRDCSLQRRRIDDIEDLSDDQELVLTSFTKQ</sequence>
<gene>
    <name evidence="1" type="ORF">TKK_017725</name>
</gene>
<evidence type="ECO:0000313" key="1">
    <source>
        <dbReference type="EMBL" id="KAL3386955.1"/>
    </source>
</evidence>
<protein>
    <submittedName>
        <fullName evidence="1">Uncharacterized protein</fullName>
    </submittedName>
</protein>
<name>A0ABD2W369_9HYME</name>
<proteinExistence type="predicted"/>
<dbReference type="EMBL" id="JBJJXI010000142">
    <property type="protein sequence ID" value="KAL3386955.1"/>
    <property type="molecule type" value="Genomic_DNA"/>
</dbReference>
<dbReference type="AlphaFoldDB" id="A0ABD2W369"/>
<accession>A0ABD2W369</accession>
<dbReference type="Proteomes" id="UP001627154">
    <property type="component" value="Unassembled WGS sequence"/>
</dbReference>
<keyword evidence="2" id="KW-1185">Reference proteome</keyword>
<evidence type="ECO:0000313" key="2">
    <source>
        <dbReference type="Proteomes" id="UP001627154"/>
    </source>
</evidence>
<organism evidence="1 2">
    <name type="scientific">Trichogramma kaykai</name>
    <dbReference type="NCBI Taxonomy" id="54128"/>
    <lineage>
        <taxon>Eukaryota</taxon>
        <taxon>Metazoa</taxon>
        <taxon>Ecdysozoa</taxon>
        <taxon>Arthropoda</taxon>
        <taxon>Hexapoda</taxon>
        <taxon>Insecta</taxon>
        <taxon>Pterygota</taxon>
        <taxon>Neoptera</taxon>
        <taxon>Endopterygota</taxon>
        <taxon>Hymenoptera</taxon>
        <taxon>Apocrita</taxon>
        <taxon>Proctotrupomorpha</taxon>
        <taxon>Chalcidoidea</taxon>
        <taxon>Trichogrammatidae</taxon>
        <taxon>Trichogramma</taxon>
    </lineage>
</organism>
<comment type="caution">
    <text evidence="1">The sequence shown here is derived from an EMBL/GenBank/DDBJ whole genome shotgun (WGS) entry which is preliminary data.</text>
</comment>
<reference evidence="1 2" key="1">
    <citation type="journal article" date="2024" name="bioRxiv">
        <title>A reference genome for Trichogramma kaykai: A tiny desert-dwelling parasitoid wasp with competing sex-ratio distorters.</title>
        <authorList>
            <person name="Culotta J."/>
            <person name="Lindsey A.R."/>
        </authorList>
    </citation>
    <scope>NUCLEOTIDE SEQUENCE [LARGE SCALE GENOMIC DNA]</scope>
    <source>
        <strain evidence="1 2">KSX58</strain>
    </source>
</reference>